<dbReference type="RefSeq" id="WP_376839963.1">
    <property type="nucleotide sequence ID" value="NZ_JBHMAU010000046.1"/>
</dbReference>
<feature type="transmembrane region" description="Helical" evidence="5">
    <location>
        <begin position="29"/>
        <end position="51"/>
    </location>
</feature>
<dbReference type="InterPro" id="IPR020846">
    <property type="entry name" value="MFS_dom"/>
</dbReference>
<feature type="transmembrane region" description="Helical" evidence="5">
    <location>
        <begin position="290"/>
        <end position="312"/>
    </location>
</feature>
<dbReference type="EMBL" id="JBHMAU010000046">
    <property type="protein sequence ID" value="MFB9776081.1"/>
    <property type="molecule type" value="Genomic_DNA"/>
</dbReference>
<dbReference type="PROSITE" id="PS50850">
    <property type="entry name" value="MFS"/>
    <property type="match status" value="1"/>
</dbReference>
<evidence type="ECO:0000256" key="1">
    <source>
        <dbReference type="ARBA" id="ARBA00004651"/>
    </source>
</evidence>
<gene>
    <name evidence="7" type="ORF">ACFFN1_06655</name>
</gene>
<dbReference type="InterPro" id="IPR036259">
    <property type="entry name" value="MFS_trans_sf"/>
</dbReference>
<feature type="transmembrane region" description="Helical" evidence="5">
    <location>
        <begin position="58"/>
        <end position="77"/>
    </location>
</feature>
<dbReference type="PANTHER" id="PTHR23530:SF1">
    <property type="entry name" value="PERMEASE, MAJOR FACILITATOR SUPERFAMILY-RELATED"/>
    <property type="match status" value="1"/>
</dbReference>
<evidence type="ECO:0000256" key="4">
    <source>
        <dbReference type="ARBA" id="ARBA00023136"/>
    </source>
</evidence>
<feature type="transmembrane region" description="Helical" evidence="5">
    <location>
        <begin position="236"/>
        <end position="255"/>
    </location>
</feature>
<dbReference type="PANTHER" id="PTHR23530">
    <property type="entry name" value="TRANSPORT PROTEIN-RELATED"/>
    <property type="match status" value="1"/>
</dbReference>
<evidence type="ECO:0000256" key="3">
    <source>
        <dbReference type="ARBA" id="ARBA00022989"/>
    </source>
</evidence>
<dbReference type="Gene3D" id="1.20.1250.20">
    <property type="entry name" value="MFS general substrate transporter like domains"/>
    <property type="match status" value="1"/>
</dbReference>
<feature type="transmembrane region" description="Helical" evidence="5">
    <location>
        <begin position="151"/>
        <end position="171"/>
    </location>
</feature>
<keyword evidence="4 5" id="KW-0472">Membrane</keyword>
<accession>A0ABV5X0U9</accession>
<feature type="transmembrane region" description="Helical" evidence="5">
    <location>
        <begin position="192"/>
        <end position="216"/>
    </location>
</feature>
<organism evidence="7 8">
    <name type="scientific">Brevibacterium otitidis</name>
    <dbReference type="NCBI Taxonomy" id="53364"/>
    <lineage>
        <taxon>Bacteria</taxon>
        <taxon>Bacillati</taxon>
        <taxon>Actinomycetota</taxon>
        <taxon>Actinomycetes</taxon>
        <taxon>Micrococcales</taxon>
        <taxon>Brevibacteriaceae</taxon>
        <taxon>Brevibacterium</taxon>
    </lineage>
</organism>
<feature type="transmembrane region" description="Helical" evidence="5">
    <location>
        <begin position="83"/>
        <end position="106"/>
    </location>
</feature>
<dbReference type="Proteomes" id="UP001589707">
    <property type="component" value="Unassembled WGS sequence"/>
</dbReference>
<dbReference type="Pfam" id="PF07690">
    <property type="entry name" value="MFS_1"/>
    <property type="match status" value="1"/>
</dbReference>
<comment type="caution">
    <text evidence="7">The sequence shown here is derived from an EMBL/GenBank/DDBJ whole genome shotgun (WGS) entry which is preliminary data.</text>
</comment>
<keyword evidence="2 5" id="KW-0812">Transmembrane</keyword>
<keyword evidence="8" id="KW-1185">Reference proteome</keyword>
<feature type="transmembrane region" description="Helical" evidence="5">
    <location>
        <begin position="324"/>
        <end position="347"/>
    </location>
</feature>
<feature type="transmembrane region" description="Helical" evidence="5">
    <location>
        <begin position="118"/>
        <end position="145"/>
    </location>
</feature>
<evidence type="ECO:0000259" key="6">
    <source>
        <dbReference type="PROSITE" id="PS50850"/>
    </source>
</evidence>
<comment type="subcellular location">
    <subcellularLocation>
        <location evidence="1">Cell membrane</location>
        <topology evidence="1">Multi-pass membrane protein</topology>
    </subcellularLocation>
</comment>
<dbReference type="InterPro" id="IPR011701">
    <property type="entry name" value="MFS"/>
</dbReference>
<reference evidence="7 8" key="1">
    <citation type="submission" date="2024-09" db="EMBL/GenBank/DDBJ databases">
        <authorList>
            <person name="Sun Q."/>
            <person name="Mori K."/>
        </authorList>
    </citation>
    <scope>NUCLEOTIDE SEQUENCE [LARGE SCALE GENOMIC DNA]</scope>
    <source>
        <strain evidence="7 8">JCM 11683</strain>
    </source>
</reference>
<sequence length="391" mass="39885">MATVASGLGFYVPVSALFLLSRGQSLSDIFIFETILGASILVAEVPSGIVADRIDRRWVIIAGFGFNAVAETLFAFAGSHLAFSVSFALSGLGIAMLTGALDAYIYDALDSAAEDRGVGVWGHLSSLELTAGVIASACGGLLAAVDITWPAIATAVAASIGALATGLLPAQPTGTSSPTRESESSLDQLRQGVVLLFSTPILLHVVAASGACFVLFNAVFTLNQPLFAASGVPVAAWGFIAAGAQLAAAFYNHWAGWIEAAIGRKRALLLAMGCGAAGFGLMAVPHSVCVISGFVLVVIGMHARGPITLAVANQVIPKARRATVLNIASSFGSLVGIAVNPIIGAAADVSAPLASAGIAAVLFGVAVSWIPVVNRYLDDRRPPAERDDDAD</sequence>
<feature type="domain" description="Major facilitator superfamily (MFS) profile" evidence="6">
    <location>
        <begin position="1"/>
        <end position="374"/>
    </location>
</feature>
<dbReference type="SUPFAM" id="SSF103473">
    <property type="entry name" value="MFS general substrate transporter"/>
    <property type="match status" value="1"/>
</dbReference>
<dbReference type="InterPro" id="IPR053160">
    <property type="entry name" value="MFS_DHA3_Transporter"/>
</dbReference>
<protein>
    <submittedName>
        <fullName evidence="7">MFS transporter</fullName>
    </submittedName>
</protein>
<evidence type="ECO:0000313" key="8">
    <source>
        <dbReference type="Proteomes" id="UP001589707"/>
    </source>
</evidence>
<evidence type="ECO:0000313" key="7">
    <source>
        <dbReference type="EMBL" id="MFB9776081.1"/>
    </source>
</evidence>
<keyword evidence="3 5" id="KW-1133">Transmembrane helix</keyword>
<proteinExistence type="predicted"/>
<feature type="transmembrane region" description="Helical" evidence="5">
    <location>
        <begin position="267"/>
        <end position="284"/>
    </location>
</feature>
<evidence type="ECO:0000256" key="2">
    <source>
        <dbReference type="ARBA" id="ARBA00022692"/>
    </source>
</evidence>
<name>A0ABV5X0U9_9MICO</name>
<feature type="transmembrane region" description="Helical" evidence="5">
    <location>
        <begin position="353"/>
        <end position="373"/>
    </location>
</feature>
<evidence type="ECO:0000256" key="5">
    <source>
        <dbReference type="SAM" id="Phobius"/>
    </source>
</evidence>